<keyword evidence="5 7" id="KW-1133">Transmembrane helix</keyword>
<dbReference type="Pfam" id="PF03994">
    <property type="entry name" value="DUF350"/>
    <property type="match status" value="1"/>
</dbReference>
<protein>
    <submittedName>
        <fullName evidence="8">DUF350 domain-containing protein</fullName>
    </submittedName>
</protein>
<evidence type="ECO:0000313" key="9">
    <source>
        <dbReference type="Proteomes" id="UP000594800"/>
    </source>
</evidence>
<dbReference type="EMBL" id="CP064942">
    <property type="protein sequence ID" value="QPH54609.1"/>
    <property type="molecule type" value="Genomic_DNA"/>
</dbReference>
<keyword evidence="6 7" id="KW-0472">Membrane</keyword>
<sequence>MNPFETIIFAEIVATIFYTALGVGLLIVSWIVIEWLTPFSLRREVEEEQNMAIAVLMGSLFLAISILIAAVIVSG</sequence>
<keyword evidence="3" id="KW-1003">Cell membrane</keyword>
<dbReference type="AlphaFoldDB" id="A0A7S9LSQ2"/>
<gene>
    <name evidence="8" type="ORF">I0K15_02165</name>
</gene>
<dbReference type="RefSeq" id="WP_196103818.1">
    <property type="nucleotide sequence ID" value="NZ_CP064942.1"/>
</dbReference>
<evidence type="ECO:0000256" key="5">
    <source>
        <dbReference type="ARBA" id="ARBA00022989"/>
    </source>
</evidence>
<keyword evidence="9" id="KW-1185">Reference proteome</keyword>
<organism evidence="8 9">
    <name type="scientific">Pontivivens ytuae</name>
    <dbReference type="NCBI Taxonomy" id="2789856"/>
    <lineage>
        <taxon>Bacteria</taxon>
        <taxon>Pseudomonadati</taxon>
        <taxon>Pseudomonadota</taxon>
        <taxon>Alphaproteobacteria</taxon>
        <taxon>Rhodobacterales</taxon>
        <taxon>Paracoccaceae</taxon>
        <taxon>Pontivivens</taxon>
    </lineage>
</organism>
<comment type="subcellular location">
    <subcellularLocation>
        <location evidence="1">Cell membrane</location>
        <topology evidence="1">Multi-pass membrane protein</topology>
    </subcellularLocation>
</comment>
<name>A0A7S9LSQ2_9RHOB</name>
<evidence type="ECO:0000256" key="6">
    <source>
        <dbReference type="ARBA" id="ARBA00023136"/>
    </source>
</evidence>
<evidence type="ECO:0000256" key="2">
    <source>
        <dbReference type="ARBA" id="ARBA00005779"/>
    </source>
</evidence>
<evidence type="ECO:0000256" key="4">
    <source>
        <dbReference type="ARBA" id="ARBA00022692"/>
    </source>
</evidence>
<evidence type="ECO:0000256" key="3">
    <source>
        <dbReference type="ARBA" id="ARBA00022475"/>
    </source>
</evidence>
<comment type="similarity">
    <text evidence="2">Belongs to the UPF0719 family.</text>
</comment>
<feature type="transmembrane region" description="Helical" evidence="7">
    <location>
        <begin position="53"/>
        <end position="73"/>
    </location>
</feature>
<evidence type="ECO:0000256" key="1">
    <source>
        <dbReference type="ARBA" id="ARBA00004651"/>
    </source>
</evidence>
<evidence type="ECO:0000313" key="8">
    <source>
        <dbReference type="EMBL" id="QPH54609.1"/>
    </source>
</evidence>
<evidence type="ECO:0000256" key="7">
    <source>
        <dbReference type="SAM" id="Phobius"/>
    </source>
</evidence>
<proteinExistence type="inferred from homology"/>
<accession>A0A7S9LSQ2</accession>
<keyword evidence="4 7" id="KW-0812">Transmembrane</keyword>
<reference evidence="8 9" key="1">
    <citation type="submission" date="2020-11" db="EMBL/GenBank/DDBJ databases">
        <title>Description of Pontivivens ytuae sp. nov. isolated from deep sea sediment of Mariana Trench.</title>
        <authorList>
            <person name="Wang Z."/>
            <person name="Sun Q.-L."/>
            <person name="Xu X.-D."/>
            <person name="Tang Y.-Z."/>
            <person name="Zhang J."/>
        </authorList>
    </citation>
    <scope>NUCLEOTIDE SEQUENCE [LARGE SCALE GENOMIC DNA]</scope>
    <source>
        <strain evidence="8 9">MT2928</strain>
    </source>
</reference>
<dbReference type="Proteomes" id="UP000594800">
    <property type="component" value="Chromosome"/>
</dbReference>
<dbReference type="InterPro" id="IPR007140">
    <property type="entry name" value="DUF350"/>
</dbReference>
<feature type="transmembrane region" description="Helical" evidence="7">
    <location>
        <begin position="12"/>
        <end position="33"/>
    </location>
</feature>
<dbReference type="GO" id="GO:0005886">
    <property type="term" value="C:plasma membrane"/>
    <property type="evidence" value="ECO:0007669"/>
    <property type="project" value="UniProtKB-SubCell"/>
</dbReference>
<dbReference type="KEGG" id="poz:I0K15_02165"/>